<organism evidence="1 2">
    <name type="scientific">Hyphomicrobium sulfonivorans</name>
    <dbReference type="NCBI Taxonomy" id="121290"/>
    <lineage>
        <taxon>Bacteria</taxon>
        <taxon>Pseudomonadati</taxon>
        <taxon>Pseudomonadota</taxon>
        <taxon>Alphaproteobacteria</taxon>
        <taxon>Hyphomicrobiales</taxon>
        <taxon>Hyphomicrobiaceae</taxon>
        <taxon>Hyphomicrobium</taxon>
    </lineage>
</organism>
<name>A0A109B921_HYPSL</name>
<proteinExistence type="predicted"/>
<comment type="caution">
    <text evidence="1">The sequence shown here is derived from an EMBL/GenBank/DDBJ whole genome shotgun (WGS) entry which is preliminary data.</text>
</comment>
<sequence>MEDFDMQAMDIHETARRLREAKGESARAIAAQKARAYEDEGNLAEARNWRRIEATLDRLQGPRMT</sequence>
<evidence type="ECO:0000313" key="2">
    <source>
        <dbReference type="Proteomes" id="UP000059074"/>
    </source>
</evidence>
<dbReference type="STRING" id="121290.APY04_3486"/>
<gene>
    <name evidence="1" type="ORF">APY04_3486</name>
</gene>
<evidence type="ECO:0000313" key="1">
    <source>
        <dbReference type="EMBL" id="KWT64222.1"/>
    </source>
</evidence>
<accession>A0A109B921</accession>
<dbReference type="EMBL" id="LMTR01000094">
    <property type="protein sequence ID" value="KWT64222.1"/>
    <property type="molecule type" value="Genomic_DNA"/>
</dbReference>
<keyword evidence="2" id="KW-1185">Reference proteome</keyword>
<protein>
    <submittedName>
        <fullName evidence="1">Uncharacterized protein</fullName>
    </submittedName>
</protein>
<dbReference type="Proteomes" id="UP000059074">
    <property type="component" value="Unassembled WGS sequence"/>
</dbReference>
<dbReference type="AlphaFoldDB" id="A0A109B921"/>
<reference evidence="1 2" key="1">
    <citation type="submission" date="2015-10" db="EMBL/GenBank/DDBJ databases">
        <title>Transcriptomic analysis of a linuron degrading triple-species bacterial consortium.</title>
        <authorList>
            <person name="Albers P."/>
        </authorList>
    </citation>
    <scope>NUCLEOTIDE SEQUENCE [LARGE SCALE GENOMIC DNA]</scope>
    <source>
        <strain evidence="1 2">WDL6</strain>
    </source>
</reference>
<dbReference type="PATRIC" id="fig|121290.4.peg.1848"/>
<dbReference type="RefSeq" id="WP_245281988.1">
    <property type="nucleotide sequence ID" value="NZ_LMTR01000094.1"/>
</dbReference>